<evidence type="ECO:0000256" key="6">
    <source>
        <dbReference type="ARBA" id="ARBA00023136"/>
    </source>
</evidence>
<evidence type="ECO:0000313" key="8">
    <source>
        <dbReference type="EMBL" id="CBL16641.1"/>
    </source>
</evidence>
<dbReference type="RefSeq" id="WP_015557548.1">
    <property type="nucleotide sequence ID" value="NC_021039.1"/>
</dbReference>
<dbReference type="BioCyc" id="RCHA213810:RUM_RS01970-MONOMER"/>
<feature type="transmembrane region" description="Helical" evidence="7">
    <location>
        <begin position="121"/>
        <end position="140"/>
    </location>
</feature>
<comment type="subcellular location">
    <subcellularLocation>
        <location evidence="1">Cell membrane</location>
        <topology evidence="1">Multi-pass membrane protein</topology>
    </subcellularLocation>
</comment>
<dbReference type="GeneID" id="83155238"/>
<evidence type="ECO:0000256" key="4">
    <source>
        <dbReference type="ARBA" id="ARBA00022692"/>
    </source>
</evidence>
<dbReference type="InterPro" id="IPR051788">
    <property type="entry name" value="MFS_Transporter"/>
</dbReference>
<dbReference type="Gene3D" id="1.20.1250.20">
    <property type="entry name" value="MFS general substrate transporter like domains"/>
    <property type="match status" value="2"/>
</dbReference>
<feature type="transmembrane region" description="Helical" evidence="7">
    <location>
        <begin position="12"/>
        <end position="36"/>
    </location>
</feature>
<evidence type="ECO:0000256" key="3">
    <source>
        <dbReference type="ARBA" id="ARBA00022448"/>
    </source>
</evidence>
<sequence>MTESRLQKCIVTVYCVLMMFVLGASDALRGVFLPVFRDSFSLSQSQSSAIIMCSYIGNLLFLCIGGRLVDRISRKKFMYGVMLLWMGALTAYLLTANYYALLVFMIFSLGASTMLSTTVNLLTPLVYAAPAFFVNFFNFLQGAGISTAQNVGGRFASSLSAWKGANLILLACGCLGLVLLWFVKLPQPKPDAGSAGGYGAVIRNPACKYLFLLCGFYCITEHGLQNWLVTYGSDYLGYTVPQAARYLSFFFGGIMAGRLLFAPLVQKCGIMRSMRVFVAAAGVLYVSGMLLERRGMLLLCGSGLAFSILWPTIVLLIGRYYDPGLAGTATGFITGFATLFDVAFNACFGKIIDWLGFGTAIQILPVSMFLLCLSFFLLRIRVPKSKEIL</sequence>
<feature type="transmembrane region" description="Helical" evidence="7">
    <location>
        <begin position="324"/>
        <end position="344"/>
    </location>
</feature>
<reference evidence="8" key="2">
    <citation type="submission" date="2010-03" db="EMBL/GenBank/DDBJ databases">
        <authorList>
            <person name="Pajon A."/>
        </authorList>
    </citation>
    <scope>NUCLEOTIDE SEQUENCE</scope>
    <source>
        <strain evidence="8">Type strain: 18P13</strain>
    </source>
</reference>
<protein>
    <submittedName>
        <fullName evidence="8">Fucose permease</fullName>
    </submittedName>
</protein>
<dbReference type="Pfam" id="PF07690">
    <property type="entry name" value="MFS_1"/>
    <property type="match status" value="1"/>
</dbReference>
<reference evidence="8" key="1">
    <citation type="submission" date="2010-03" db="EMBL/GenBank/DDBJ databases">
        <title>The genome sequence of Ruminococcus sp. 18P13.</title>
        <authorList>
            <consortium name="metaHIT consortium -- http://www.metahit.eu/"/>
            <person name="Pajon A."/>
            <person name="Turner K."/>
            <person name="Parkhill J."/>
            <person name="Bernalier A."/>
        </authorList>
    </citation>
    <scope>NUCLEOTIDE SEQUENCE [LARGE SCALE GENOMIC DNA]</scope>
    <source>
        <strain evidence="8">Type strain: 18P13</strain>
    </source>
</reference>
<dbReference type="InterPro" id="IPR011701">
    <property type="entry name" value="MFS"/>
</dbReference>
<dbReference type="InterPro" id="IPR036259">
    <property type="entry name" value="MFS_trans_sf"/>
</dbReference>
<dbReference type="STRING" id="213810.RUM_04060"/>
<evidence type="ECO:0000256" key="5">
    <source>
        <dbReference type="ARBA" id="ARBA00022989"/>
    </source>
</evidence>
<gene>
    <name evidence="8" type="ordered locus">RUM_04060</name>
</gene>
<feature type="transmembrane region" description="Helical" evidence="7">
    <location>
        <begin position="48"/>
        <end position="69"/>
    </location>
</feature>
<keyword evidence="6 7" id="KW-0472">Membrane</keyword>
<dbReference type="GO" id="GO:0022857">
    <property type="term" value="F:transmembrane transporter activity"/>
    <property type="evidence" value="ECO:0007669"/>
    <property type="project" value="InterPro"/>
</dbReference>
<evidence type="ECO:0000313" key="9">
    <source>
        <dbReference type="Proteomes" id="UP000007054"/>
    </source>
</evidence>
<dbReference type="Proteomes" id="UP000007054">
    <property type="component" value="Chromosome"/>
</dbReference>
<accession>D4LAJ6</accession>
<dbReference type="EMBL" id="FP929052">
    <property type="protein sequence ID" value="CBL16641.1"/>
    <property type="molecule type" value="Genomic_DNA"/>
</dbReference>
<evidence type="ECO:0000256" key="1">
    <source>
        <dbReference type="ARBA" id="ARBA00004651"/>
    </source>
</evidence>
<keyword evidence="4 7" id="KW-0812">Transmembrane</keyword>
<dbReference type="PATRIC" id="fig|213810.4.peg.314"/>
<keyword evidence="9" id="KW-1185">Reference proteome</keyword>
<comment type="similarity">
    <text evidence="2">Belongs to the major facilitator superfamily.</text>
</comment>
<evidence type="ECO:0000256" key="7">
    <source>
        <dbReference type="SAM" id="Phobius"/>
    </source>
</evidence>
<dbReference type="KEGG" id="rch:RUM_04060"/>
<organism evidence="8 9">
    <name type="scientific">Ruminococcus champanellensis (strain DSM 18848 / JCM 17042 / KCTC 15320 / 18P13)</name>
    <dbReference type="NCBI Taxonomy" id="213810"/>
    <lineage>
        <taxon>Bacteria</taxon>
        <taxon>Bacillati</taxon>
        <taxon>Bacillota</taxon>
        <taxon>Clostridia</taxon>
        <taxon>Eubacteriales</taxon>
        <taxon>Oscillospiraceae</taxon>
        <taxon>Ruminococcus</taxon>
    </lineage>
</organism>
<dbReference type="PANTHER" id="PTHR23514:SF3">
    <property type="entry name" value="BYPASS OF STOP CODON PROTEIN 6"/>
    <property type="match status" value="1"/>
</dbReference>
<feature type="transmembrane region" description="Helical" evidence="7">
    <location>
        <begin position="243"/>
        <end position="261"/>
    </location>
</feature>
<proteinExistence type="inferred from homology"/>
<dbReference type="SUPFAM" id="SSF103473">
    <property type="entry name" value="MFS general substrate transporter"/>
    <property type="match status" value="1"/>
</dbReference>
<dbReference type="GO" id="GO:0005886">
    <property type="term" value="C:plasma membrane"/>
    <property type="evidence" value="ECO:0007669"/>
    <property type="project" value="UniProtKB-SubCell"/>
</dbReference>
<dbReference type="AlphaFoldDB" id="D4LAJ6"/>
<keyword evidence="5 7" id="KW-1133">Transmembrane helix</keyword>
<feature type="transmembrane region" description="Helical" evidence="7">
    <location>
        <begin position="296"/>
        <end position="317"/>
    </location>
</feature>
<dbReference type="PANTHER" id="PTHR23514">
    <property type="entry name" value="BYPASS OF STOP CODON PROTEIN 6"/>
    <property type="match status" value="1"/>
</dbReference>
<dbReference type="HOGENOM" id="CLU_055429_1_0_9"/>
<feature type="transmembrane region" description="Helical" evidence="7">
    <location>
        <begin position="273"/>
        <end position="290"/>
    </location>
</feature>
<evidence type="ECO:0000256" key="2">
    <source>
        <dbReference type="ARBA" id="ARBA00008335"/>
    </source>
</evidence>
<dbReference type="CDD" id="cd06174">
    <property type="entry name" value="MFS"/>
    <property type="match status" value="1"/>
</dbReference>
<feature type="transmembrane region" description="Helical" evidence="7">
    <location>
        <begin position="161"/>
        <end position="183"/>
    </location>
</feature>
<name>D4LAJ6_RUMC1</name>
<feature type="transmembrane region" description="Helical" evidence="7">
    <location>
        <begin position="81"/>
        <end position="109"/>
    </location>
</feature>
<feature type="transmembrane region" description="Helical" evidence="7">
    <location>
        <begin position="356"/>
        <end position="378"/>
    </location>
</feature>
<keyword evidence="3" id="KW-0813">Transport</keyword>